<dbReference type="PRINTS" id="PR00705">
    <property type="entry name" value="PAPAIN"/>
</dbReference>
<dbReference type="SUPFAM" id="SSF54001">
    <property type="entry name" value="Cysteine proteinases"/>
    <property type="match status" value="1"/>
</dbReference>
<dbReference type="Gene3D" id="3.90.70.10">
    <property type="entry name" value="Cysteine proteinases"/>
    <property type="match status" value="1"/>
</dbReference>
<organism evidence="3 4">
    <name type="scientific">Heterodera trifolii</name>
    <dbReference type="NCBI Taxonomy" id="157864"/>
    <lineage>
        <taxon>Eukaryota</taxon>
        <taxon>Metazoa</taxon>
        <taxon>Ecdysozoa</taxon>
        <taxon>Nematoda</taxon>
        <taxon>Chromadorea</taxon>
        <taxon>Rhabditida</taxon>
        <taxon>Tylenchina</taxon>
        <taxon>Tylenchomorpha</taxon>
        <taxon>Tylenchoidea</taxon>
        <taxon>Heteroderidae</taxon>
        <taxon>Heteroderinae</taxon>
        <taxon>Heterodera</taxon>
    </lineage>
</organism>
<sequence length="271" mass="30354">MEGSPMTDILEFFHFRKFLEHCGACWAFSAALVHSAAVFESRVGERDRLVLYSAQYLVDCTTRKKPSEACNGIAVMKALNRLSTDGVPLDALYPYLSGKTAIFRGDHVHEIGAQNECGVAGEVALVRTKKQGLLYKAEPAQFGFVRGLTAQMTYLTTYRLPLAALEKRYFTSSVTPKSRDSIFHAHFKTYKSKEVYDPSPEECKSAEEDPDNSMHIISIVGYGEEGGKPFWLIVNSYGQEWGDHGEAKYVRGKNACGIEQYGYFIKSVEHF</sequence>
<dbReference type="InterPro" id="IPR000668">
    <property type="entry name" value="Peptidase_C1A_C"/>
</dbReference>
<evidence type="ECO:0000313" key="3">
    <source>
        <dbReference type="EMBL" id="KAL3125793.1"/>
    </source>
</evidence>
<dbReference type="AlphaFoldDB" id="A0ABD2ME98"/>
<dbReference type="EMBL" id="JBICBT010000021">
    <property type="protein sequence ID" value="KAL3125793.1"/>
    <property type="molecule type" value="Genomic_DNA"/>
</dbReference>
<proteinExistence type="inferred from homology"/>
<dbReference type="InterPro" id="IPR038765">
    <property type="entry name" value="Papain-like_cys_pep_sf"/>
</dbReference>
<dbReference type="InterPro" id="IPR013128">
    <property type="entry name" value="Peptidase_C1A"/>
</dbReference>
<gene>
    <name evidence="3" type="ORF">niasHT_009159</name>
</gene>
<evidence type="ECO:0000313" key="4">
    <source>
        <dbReference type="Proteomes" id="UP001620626"/>
    </source>
</evidence>
<name>A0ABD2ME98_9BILA</name>
<keyword evidence="4" id="KW-1185">Reference proteome</keyword>
<evidence type="ECO:0000259" key="2">
    <source>
        <dbReference type="SMART" id="SM00645"/>
    </source>
</evidence>
<evidence type="ECO:0000256" key="1">
    <source>
        <dbReference type="ARBA" id="ARBA00008455"/>
    </source>
</evidence>
<accession>A0ABD2ME98</accession>
<dbReference type="Proteomes" id="UP001620626">
    <property type="component" value="Unassembled WGS sequence"/>
</dbReference>
<feature type="domain" description="Peptidase C1A papain C-terminal" evidence="2">
    <location>
        <begin position="9"/>
        <end position="266"/>
    </location>
</feature>
<dbReference type="PANTHER" id="PTHR12411">
    <property type="entry name" value="CYSTEINE PROTEASE FAMILY C1-RELATED"/>
    <property type="match status" value="1"/>
</dbReference>
<dbReference type="Pfam" id="PF00112">
    <property type="entry name" value="Peptidase_C1"/>
    <property type="match status" value="2"/>
</dbReference>
<comment type="caution">
    <text evidence="3">The sequence shown here is derived from an EMBL/GenBank/DDBJ whole genome shotgun (WGS) entry which is preliminary data.</text>
</comment>
<dbReference type="SMART" id="SM00645">
    <property type="entry name" value="Pept_C1"/>
    <property type="match status" value="1"/>
</dbReference>
<protein>
    <recommendedName>
        <fullName evidence="2">Peptidase C1A papain C-terminal domain-containing protein</fullName>
    </recommendedName>
</protein>
<comment type="similarity">
    <text evidence="1">Belongs to the peptidase C1 family.</text>
</comment>
<reference evidence="3 4" key="1">
    <citation type="submission" date="2024-10" db="EMBL/GenBank/DDBJ databases">
        <authorList>
            <person name="Kim D."/>
        </authorList>
    </citation>
    <scope>NUCLEOTIDE SEQUENCE [LARGE SCALE GENOMIC DNA]</scope>
    <source>
        <strain evidence="3">BH-2024</strain>
    </source>
</reference>